<evidence type="ECO:0000313" key="2">
    <source>
        <dbReference type="Proteomes" id="UP000018877"/>
    </source>
</evidence>
<organism evidence="1 2">
    <name type="scientific">Neobacillus vireti LMG 21834</name>
    <dbReference type="NCBI Taxonomy" id="1131730"/>
    <lineage>
        <taxon>Bacteria</taxon>
        <taxon>Bacillati</taxon>
        <taxon>Bacillota</taxon>
        <taxon>Bacilli</taxon>
        <taxon>Bacillales</taxon>
        <taxon>Bacillaceae</taxon>
        <taxon>Neobacillus</taxon>
    </lineage>
</organism>
<keyword evidence="2" id="KW-1185">Reference proteome</keyword>
<dbReference type="AlphaFoldDB" id="A0AB94IJI6"/>
<evidence type="ECO:0000313" key="1">
    <source>
        <dbReference type="EMBL" id="ETI67216.1"/>
    </source>
</evidence>
<gene>
    <name evidence="1" type="ORF">BAVI_18547</name>
</gene>
<name>A0AB94IJI6_9BACI</name>
<accession>A0AB94IJI6</accession>
<protein>
    <submittedName>
        <fullName evidence="1">Uncharacterized protein</fullName>
    </submittedName>
</protein>
<dbReference type="EMBL" id="ALAN01000102">
    <property type="protein sequence ID" value="ETI67216.1"/>
    <property type="molecule type" value="Genomic_DNA"/>
</dbReference>
<sequence length="20" mass="2232">MKIAIFTDTFYPDINEKGGA</sequence>
<dbReference type="Proteomes" id="UP000018877">
    <property type="component" value="Unassembled WGS sequence"/>
</dbReference>
<proteinExistence type="predicted"/>
<comment type="caution">
    <text evidence="1">The sequence shown here is derived from an EMBL/GenBank/DDBJ whole genome shotgun (WGS) entry which is preliminary data.</text>
</comment>
<reference evidence="1 2" key="1">
    <citation type="journal article" date="2014" name="Environ. Microbiol.">
        <title>The nitrate-ammonifying and nosZ-carrying bacterium Bacillus vireti is a potent source and sink for nitric and nitrous oxide under high nitrate conditions.</title>
        <authorList>
            <person name="Mania D."/>
            <person name="Heylen K."/>
            <person name="van Spanning R.J."/>
            <person name="Frostegard A."/>
        </authorList>
    </citation>
    <scope>NUCLEOTIDE SEQUENCE [LARGE SCALE GENOMIC DNA]</scope>
    <source>
        <strain evidence="1 2">LMG 21834</strain>
    </source>
</reference>